<keyword evidence="12 17" id="KW-0520">NAD</keyword>
<evidence type="ECO:0000256" key="10">
    <source>
        <dbReference type="ARBA" id="ARBA00022982"/>
    </source>
</evidence>
<comment type="catalytic activity">
    <reaction evidence="16 17">
        <text>a ubiquinone + NADH + 5 H(+)(in) = a ubiquinol + NAD(+) + 4 H(+)(out)</text>
        <dbReference type="Rhea" id="RHEA:29091"/>
        <dbReference type="Rhea" id="RHEA-COMP:9565"/>
        <dbReference type="Rhea" id="RHEA-COMP:9566"/>
        <dbReference type="ChEBI" id="CHEBI:15378"/>
        <dbReference type="ChEBI" id="CHEBI:16389"/>
        <dbReference type="ChEBI" id="CHEBI:17976"/>
        <dbReference type="ChEBI" id="CHEBI:57540"/>
        <dbReference type="ChEBI" id="CHEBI:57945"/>
        <dbReference type="EC" id="7.1.1.2"/>
    </reaction>
</comment>
<evidence type="ECO:0000259" key="19">
    <source>
        <dbReference type="Pfam" id="PF01059"/>
    </source>
</evidence>
<keyword evidence="8 17" id="KW-0812">Transmembrane</keyword>
<feature type="domain" description="NADH:ubiquinone oxidoreductase chain 4 N-terminal" evidence="19">
    <location>
        <begin position="1"/>
        <end position="104"/>
    </location>
</feature>
<dbReference type="GO" id="GO:0031966">
    <property type="term" value="C:mitochondrial membrane"/>
    <property type="evidence" value="ECO:0007669"/>
    <property type="project" value="UniProtKB-SubCell"/>
</dbReference>
<evidence type="ECO:0000256" key="12">
    <source>
        <dbReference type="ARBA" id="ARBA00023027"/>
    </source>
</evidence>
<proteinExistence type="inferred from homology"/>
<feature type="transmembrane region" description="Helical" evidence="17">
    <location>
        <begin position="213"/>
        <end position="232"/>
    </location>
</feature>
<dbReference type="InterPro" id="IPR000260">
    <property type="entry name" value="NADH4_N"/>
</dbReference>
<organism evidence="20">
    <name type="scientific">Passalidae sp. GENSP01</name>
    <dbReference type="NCBI Taxonomy" id="1205571"/>
    <lineage>
        <taxon>Eukaryota</taxon>
        <taxon>Metazoa</taxon>
        <taxon>Ecdysozoa</taxon>
        <taxon>Arthropoda</taxon>
        <taxon>Hexapoda</taxon>
        <taxon>Insecta</taxon>
        <taxon>Pterygota</taxon>
        <taxon>Neoptera</taxon>
        <taxon>Endopterygota</taxon>
        <taxon>Coleoptera</taxon>
        <taxon>Polyphaga</taxon>
        <taxon>Scarabaeiformia</taxon>
        <taxon>Passalidae</taxon>
    </lineage>
</organism>
<feature type="transmembrane region" description="Helical" evidence="17">
    <location>
        <begin position="244"/>
        <end position="266"/>
    </location>
</feature>
<dbReference type="GO" id="GO:0048039">
    <property type="term" value="F:ubiquinone binding"/>
    <property type="evidence" value="ECO:0007669"/>
    <property type="project" value="TreeGrafter"/>
</dbReference>
<accession>A0A0S2MRR1</accession>
<dbReference type="EMBL" id="JX412836">
    <property type="protein sequence ID" value="ALO77418.1"/>
    <property type="molecule type" value="Genomic_DNA"/>
</dbReference>
<keyword evidence="11 17" id="KW-1133">Transmembrane helix</keyword>
<comment type="function">
    <text evidence="17">Core subunit of the mitochondrial membrane respiratory chain NADH dehydrogenase (Complex I) which catalyzes electron transfer from NADH through the respiratory chain, using ubiquinone as an electron acceptor. Essential for the catalytic activity and assembly of complex I.</text>
</comment>
<evidence type="ECO:0000256" key="8">
    <source>
        <dbReference type="ARBA" id="ARBA00022692"/>
    </source>
</evidence>
<evidence type="ECO:0000256" key="11">
    <source>
        <dbReference type="ARBA" id="ARBA00022989"/>
    </source>
</evidence>
<dbReference type="PANTHER" id="PTHR43507">
    <property type="entry name" value="NADH-UBIQUINONE OXIDOREDUCTASE CHAIN 4"/>
    <property type="match status" value="1"/>
</dbReference>
<evidence type="ECO:0000256" key="15">
    <source>
        <dbReference type="ARBA" id="ARBA00023136"/>
    </source>
</evidence>
<comment type="subcellular location">
    <subcellularLocation>
        <location evidence="2 17">Mitochondrion membrane</location>
        <topology evidence="2 17">Multi-pass membrane protein</topology>
    </subcellularLocation>
</comment>
<keyword evidence="15 17" id="KW-0472">Membrane</keyword>
<evidence type="ECO:0000256" key="4">
    <source>
        <dbReference type="ARBA" id="ARBA00012944"/>
    </source>
</evidence>
<gene>
    <name evidence="20" type="primary">nad4</name>
</gene>
<comment type="similarity">
    <text evidence="3 17">Belongs to the complex I subunit 4 family.</text>
</comment>
<evidence type="ECO:0000256" key="17">
    <source>
        <dbReference type="RuleBase" id="RU003297"/>
    </source>
</evidence>
<feature type="transmembrane region" description="Helical" evidence="17">
    <location>
        <begin position="57"/>
        <end position="76"/>
    </location>
</feature>
<evidence type="ECO:0000256" key="2">
    <source>
        <dbReference type="ARBA" id="ARBA00004225"/>
    </source>
</evidence>
<keyword evidence="13 17" id="KW-0830">Ubiquinone</keyword>
<dbReference type="GO" id="GO:0008137">
    <property type="term" value="F:NADH dehydrogenase (ubiquinone) activity"/>
    <property type="evidence" value="ECO:0007669"/>
    <property type="project" value="UniProtKB-UniRule"/>
</dbReference>
<dbReference type="GO" id="GO:0042773">
    <property type="term" value="P:ATP synthesis coupled electron transport"/>
    <property type="evidence" value="ECO:0007669"/>
    <property type="project" value="InterPro"/>
</dbReference>
<feature type="transmembrane region" description="Helical" evidence="17">
    <location>
        <begin position="145"/>
        <end position="166"/>
    </location>
</feature>
<evidence type="ECO:0000256" key="7">
    <source>
        <dbReference type="ARBA" id="ARBA00022660"/>
    </source>
</evidence>
<feature type="transmembrane region" description="Helical" evidence="17">
    <location>
        <begin position="334"/>
        <end position="356"/>
    </location>
</feature>
<reference evidence="20" key="1">
    <citation type="submission" date="2012-06" db="EMBL/GenBank/DDBJ databases">
        <title>Mitogenomics of the Coleoptera under dense taxon sampling.</title>
        <authorList>
            <person name="Timmermans M.J.T.N."/>
            <person name="Lim J."/>
            <person name="Dodsworth S."/>
            <person name="Haran J."/>
            <person name="Ahrens D."/>
            <person name="Bocak L."/>
            <person name="London A."/>
            <person name="Culverwell L."/>
            <person name="Vogler A.P."/>
        </authorList>
    </citation>
    <scope>NUCLEOTIDE SEQUENCE</scope>
</reference>
<dbReference type="InterPro" id="IPR001750">
    <property type="entry name" value="ND/Mrp_TM"/>
</dbReference>
<keyword evidence="14 17" id="KW-0496">Mitochondrion</keyword>
<keyword evidence="6 17" id="KW-0813">Transport</keyword>
<feature type="transmembrane region" description="Helical" evidence="17">
    <location>
        <begin position="301"/>
        <end position="322"/>
    </location>
</feature>
<evidence type="ECO:0000256" key="16">
    <source>
        <dbReference type="ARBA" id="ARBA00049551"/>
    </source>
</evidence>
<feature type="domain" description="NADH:quinone oxidoreductase/Mrp antiporter transmembrane" evidence="18">
    <location>
        <begin position="107"/>
        <end position="390"/>
    </location>
</feature>
<dbReference type="GO" id="GO:0003954">
    <property type="term" value="F:NADH dehydrogenase activity"/>
    <property type="evidence" value="ECO:0007669"/>
    <property type="project" value="TreeGrafter"/>
</dbReference>
<evidence type="ECO:0000256" key="14">
    <source>
        <dbReference type="ARBA" id="ARBA00023128"/>
    </source>
</evidence>
<evidence type="ECO:0000256" key="13">
    <source>
        <dbReference type="ARBA" id="ARBA00023075"/>
    </source>
</evidence>
<dbReference type="Pfam" id="PF00361">
    <property type="entry name" value="Proton_antipo_M"/>
    <property type="match status" value="1"/>
</dbReference>
<name>A0A0S2MRR1_9SCAR</name>
<dbReference type="Pfam" id="PF01059">
    <property type="entry name" value="Oxidored_q5_N"/>
    <property type="match status" value="1"/>
</dbReference>
<dbReference type="AlphaFoldDB" id="A0A0S2MRR1"/>
<dbReference type="PANTHER" id="PTHR43507:SF20">
    <property type="entry name" value="NADH-UBIQUINONE OXIDOREDUCTASE CHAIN 4"/>
    <property type="match status" value="1"/>
</dbReference>
<protein>
    <recommendedName>
        <fullName evidence="5 17">NADH-ubiquinone oxidoreductase chain 4</fullName>
        <ecNumber evidence="4 17">7.1.1.2</ecNumber>
    </recommendedName>
</protein>
<feature type="transmembrane region" description="Helical" evidence="17">
    <location>
        <begin position="21"/>
        <end position="37"/>
    </location>
</feature>
<evidence type="ECO:0000256" key="9">
    <source>
        <dbReference type="ARBA" id="ARBA00022967"/>
    </source>
</evidence>
<comment type="function">
    <text evidence="1">Core subunit of the mitochondrial membrane respiratory chain NADH dehydrogenase (Complex I) that is believed to belong to the minimal assembly required for catalysis. Complex I functions in the transfer of electrons from NADH to the respiratory chain. The immediate electron acceptor for the enzyme is believed to be ubiquinone.</text>
</comment>
<sequence>MVTFFLFIMFMIIVMFLFKKEFWNIQFMLMVLIIMFLKNLSFNSEYMYMGYNMGIDLLAYSLILLMFFIIMLMVLASGKVYFLMNYLSLFMLNLIILCVFLMVTFSSLNLMVFYLFFELSMLPVLLMIMGWGYQPERIQAGVYMLFYTLFASFPMMISMFFVYNVFKTLSFIHFVNMVDNLFMYMCMSLVFLVKFPIYYVHLWLPKAHVEAPIAGSMILAGIMLKLGGYGVARLMKMFMVSTLFFNKIIIIISLFGGLLISILCITQLDMKALIAYSSVSHMSLVLAGFMSMNVMGMMGGLVLMIAHGLCSSGLFCMANIYYERSFSRSFFMNKGMLSLTPSLAIFSFLLSVNNMAAPPSLNLLGEILLINGLVGWSYWVMIVLFILSFFGAVYSLLLYINIQHGSNYSGLFSISEGKISEYLLLFMHWLPLNLFILKSELVLSWI</sequence>
<feature type="transmembrane region" description="Helical" evidence="17">
    <location>
        <begin position="111"/>
        <end position="133"/>
    </location>
</feature>
<dbReference type="GO" id="GO:0015990">
    <property type="term" value="P:electron transport coupled proton transport"/>
    <property type="evidence" value="ECO:0007669"/>
    <property type="project" value="TreeGrafter"/>
</dbReference>
<geneLocation type="mitochondrion" evidence="20"/>
<feature type="transmembrane region" description="Helical" evidence="17">
    <location>
        <begin position="181"/>
        <end position="201"/>
    </location>
</feature>
<evidence type="ECO:0000256" key="1">
    <source>
        <dbReference type="ARBA" id="ARBA00003257"/>
    </source>
</evidence>
<feature type="transmembrane region" description="Helical" evidence="17">
    <location>
        <begin position="376"/>
        <end position="399"/>
    </location>
</feature>
<evidence type="ECO:0000259" key="18">
    <source>
        <dbReference type="Pfam" id="PF00361"/>
    </source>
</evidence>
<keyword evidence="10 17" id="KW-0249">Electron transport</keyword>
<evidence type="ECO:0000256" key="6">
    <source>
        <dbReference type="ARBA" id="ARBA00022448"/>
    </source>
</evidence>
<evidence type="ECO:0000256" key="5">
    <source>
        <dbReference type="ARBA" id="ARBA00021006"/>
    </source>
</evidence>
<dbReference type="InterPro" id="IPR003918">
    <property type="entry name" value="NADH_UbQ_OxRdtase"/>
</dbReference>
<keyword evidence="9" id="KW-1278">Translocase</keyword>
<keyword evidence="7 17" id="KW-0679">Respiratory chain</keyword>
<evidence type="ECO:0000256" key="3">
    <source>
        <dbReference type="ARBA" id="ARBA00009025"/>
    </source>
</evidence>
<dbReference type="PRINTS" id="PR01437">
    <property type="entry name" value="NUOXDRDTASE4"/>
</dbReference>
<evidence type="ECO:0000313" key="20">
    <source>
        <dbReference type="EMBL" id="ALO77418.1"/>
    </source>
</evidence>
<feature type="transmembrane region" description="Helical" evidence="17">
    <location>
        <begin position="83"/>
        <end position="105"/>
    </location>
</feature>
<dbReference type="EC" id="7.1.1.2" evidence="4 17"/>